<dbReference type="EMBL" id="CWKH01000001">
    <property type="protein sequence ID" value="CRZ14530.1"/>
    <property type="molecule type" value="Genomic_DNA"/>
</dbReference>
<feature type="domain" description="Pyridoxamine 5'-phosphate oxidase N-terminal" evidence="2">
    <location>
        <begin position="9"/>
        <end position="102"/>
    </location>
</feature>
<dbReference type="Gene3D" id="2.30.110.10">
    <property type="entry name" value="Electron Transport, Fmn-binding Protein, Chain A"/>
    <property type="match status" value="1"/>
</dbReference>
<dbReference type="GO" id="GO:0016627">
    <property type="term" value="F:oxidoreductase activity, acting on the CH-CH group of donors"/>
    <property type="evidence" value="ECO:0007669"/>
    <property type="project" value="TreeGrafter"/>
</dbReference>
<proteinExistence type="predicted"/>
<dbReference type="GO" id="GO:0005829">
    <property type="term" value="C:cytosol"/>
    <property type="evidence" value="ECO:0007669"/>
    <property type="project" value="TreeGrafter"/>
</dbReference>
<keyword evidence="4" id="KW-1185">Reference proteome</keyword>
<sequence>MPQTDTTLDTLGRSQYALLRTFRRDGTAVDTPIWFILDGRTALFRTKIGPKTRRVTARPDVELVVCDYKGRATGSDWLTGTATVLDGERAQSANRALHRRYGWQWNIMPLLKIPGVTNVHSDLPLREKLRRARNRALWPDSAIVSVELAATPGSRDRATP</sequence>
<dbReference type="InterPro" id="IPR012349">
    <property type="entry name" value="Split_barrel_FMN-bd"/>
</dbReference>
<name>A0A0H5RK57_9MYCO</name>
<dbReference type="Proteomes" id="UP000199147">
    <property type="component" value="Unassembled WGS sequence"/>
</dbReference>
<keyword evidence="1" id="KW-0560">Oxidoreductase</keyword>
<dbReference type="InterPro" id="IPR011576">
    <property type="entry name" value="Pyridox_Oxase_N"/>
</dbReference>
<dbReference type="InterPro" id="IPR019965">
    <property type="entry name" value="PPOX_F420-dep_Rv2061_put"/>
</dbReference>
<evidence type="ECO:0000313" key="4">
    <source>
        <dbReference type="Proteomes" id="UP000199147"/>
    </source>
</evidence>
<evidence type="ECO:0000313" key="3">
    <source>
        <dbReference type="EMBL" id="CRZ14530.1"/>
    </source>
</evidence>
<dbReference type="RefSeq" id="WP_090511691.1">
    <property type="nucleotide sequence ID" value="NZ_CWKH01000001.1"/>
</dbReference>
<protein>
    <submittedName>
        <fullName evidence="3">Pyridoxamine 5'-phosphate oxidase</fullName>
    </submittedName>
</protein>
<evidence type="ECO:0000259" key="2">
    <source>
        <dbReference type="Pfam" id="PF01243"/>
    </source>
</evidence>
<evidence type="ECO:0000256" key="1">
    <source>
        <dbReference type="ARBA" id="ARBA00023002"/>
    </source>
</evidence>
<dbReference type="PANTHER" id="PTHR35176">
    <property type="entry name" value="HEME OXYGENASE HI_0854-RELATED"/>
    <property type="match status" value="1"/>
</dbReference>
<dbReference type="NCBIfam" id="TIGR03666">
    <property type="entry name" value="Rv2061_F420"/>
    <property type="match status" value="1"/>
</dbReference>
<dbReference type="GO" id="GO:0070967">
    <property type="term" value="F:coenzyme F420 binding"/>
    <property type="evidence" value="ECO:0007669"/>
    <property type="project" value="TreeGrafter"/>
</dbReference>
<organism evidence="3 4">
    <name type="scientific">Mycolicibacterium neworleansense</name>
    <dbReference type="NCBI Taxonomy" id="146018"/>
    <lineage>
        <taxon>Bacteria</taxon>
        <taxon>Bacillati</taxon>
        <taxon>Actinomycetota</taxon>
        <taxon>Actinomycetes</taxon>
        <taxon>Mycobacteriales</taxon>
        <taxon>Mycobacteriaceae</taxon>
        <taxon>Mycolicibacterium</taxon>
    </lineage>
</organism>
<dbReference type="OrthoDB" id="5738083at2"/>
<dbReference type="AlphaFoldDB" id="A0A0H5RK57"/>
<dbReference type="Pfam" id="PF01243">
    <property type="entry name" value="PNPOx_N"/>
    <property type="match status" value="1"/>
</dbReference>
<accession>A0A0H5RK57</accession>
<reference evidence="4" key="1">
    <citation type="submission" date="2015-07" db="EMBL/GenBank/DDBJ databases">
        <authorList>
            <person name="Urmite Genomes"/>
        </authorList>
    </citation>
    <scope>NUCLEOTIDE SEQUENCE [LARGE SCALE GENOMIC DNA]</scope>
    <source>
        <strain evidence="4">type strain: ATCC 49404</strain>
    </source>
</reference>
<dbReference type="SUPFAM" id="SSF50475">
    <property type="entry name" value="FMN-binding split barrel"/>
    <property type="match status" value="1"/>
</dbReference>
<dbReference type="InterPro" id="IPR052019">
    <property type="entry name" value="F420H2_bilvrd_red/Heme_oxyg"/>
</dbReference>
<gene>
    <name evidence="3" type="ORF">BN2156_01380</name>
</gene>
<dbReference type="PANTHER" id="PTHR35176:SF11">
    <property type="entry name" value="PYRIDOXAMINE 5'-PHOSPHATE OXIDASE FAMILY PROTEIN"/>
    <property type="match status" value="1"/>
</dbReference>
<dbReference type="STRING" id="146018.BN2156_01380"/>